<keyword evidence="12" id="KW-1185">Reference proteome</keyword>
<comment type="similarity">
    <text evidence="2">Belongs to the wax synthase family.</text>
</comment>
<feature type="transmembrane region" description="Helical" evidence="9">
    <location>
        <begin position="59"/>
        <end position="79"/>
    </location>
</feature>
<dbReference type="Pfam" id="PF13813">
    <property type="entry name" value="MBOAT_2"/>
    <property type="match status" value="1"/>
</dbReference>
<evidence type="ECO:0000256" key="1">
    <source>
        <dbReference type="ARBA" id="ARBA00004141"/>
    </source>
</evidence>
<evidence type="ECO:0000256" key="9">
    <source>
        <dbReference type="SAM" id="Phobius"/>
    </source>
</evidence>
<dbReference type="STRING" id="35608.A0A2U1KPZ0"/>
<evidence type="ECO:0000256" key="5">
    <source>
        <dbReference type="ARBA" id="ARBA00022989"/>
    </source>
</evidence>
<keyword evidence="6" id="KW-0443">Lipid metabolism</keyword>
<feature type="transmembrane region" description="Helical" evidence="9">
    <location>
        <begin position="234"/>
        <end position="255"/>
    </location>
</feature>
<keyword evidence="3" id="KW-0808">Transferase</keyword>
<feature type="transmembrane region" description="Helical" evidence="9">
    <location>
        <begin position="128"/>
        <end position="146"/>
    </location>
</feature>
<feature type="transmembrane region" description="Helical" evidence="9">
    <location>
        <begin position="267"/>
        <end position="288"/>
    </location>
</feature>
<evidence type="ECO:0000313" key="12">
    <source>
        <dbReference type="Proteomes" id="UP000245207"/>
    </source>
</evidence>
<evidence type="ECO:0000256" key="6">
    <source>
        <dbReference type="ARBA" id="ARBA00023098"/>
    </source>
</evidence>
<proteinExistence type="inferred from homology"/>
<keyword evidence="7 9" id="KW-0472">Membrane</keyword>
<accession>A0A2U1KPZ0</accession>
<dbReference type="EMBL" id="PKPP01015277">
    <property type="protein sequence ID" value="PWA38778.1"/>
    <property type="molecule type" value="Genomic_DNA"/>
</dbReference>
<comment type="subcellular location">
    <subcellularLocation>
        <location evidence="1">Membrane</location>
        <topology evidence="1">Multi-pass membrane protein</topology>
    </subcellularLocation>
</comment>
<protein>
    <submittedName>
        <fullName evidence="11">Wax synthase</fullName>
    </submittedName>
</protein>
<dbReference type="InterPro" id="IPR044851">
    <property type="entry name" value="Wax_synthase"/>
</dbReference>
<sequence length="357" mass="40792">MEGEVNNFIVVWVVVLVCLLYCYTIGKFIPKGTTRHLAISIVTCLFIWFPLNLNTIHLGGLTSFFIAWLANFKLILFAYGKGPLSSNPPLPLSRFVITACLPIKPIYTTSPLNSRSSVQEIRKTGNKIFLVKVMLFGILLKVYDYLEYIHPILKMSLYCFHIYFMLEIVLVIVAYVARTLVQMELEPQFDEPYLATSLQDFWGKRWNLMVTRILHPTIYDPIHSFSTRFMSRKWASFFAVLTTFLVSGLMHEFIFYNIGRLKPTGEVTCFFLLHGLLVGIEVIIKRAVKGKLSLPHVVSRPLTLACVLATSFWLFFPPFLRFNPDVRGCQESVAFLEFVTNGRLISPSNASCPYLLG</sequence>
<dbReference type="Proteomes" id="UP000245207">
    <property type="component" value="Unassembled WGS sequence"/>
</dbReference>
<reference evidence="11 12" key="1">
    <citation type="journal article" date="2018" name="Mol. Plant">
        <title>The genome of Artemisia annua provides insight into the evolution of Asteraceae family and artemisinin biosynthesis.</title>
        <authorList>
            <person name="Shen Q."/>
            <person name="Zhang L."/>
            <person name="Liao Z."/>
            <person name="Wang S."/>
            <person name="Yan T."/>
            <person name="Shi P."/>
            <person name="Liu M."/>
            <person name="Fu X."/>
            <person name="Pan Q."/>
            <person name="Wang Y."/>
            <person name="Lv Z."/>
            <person name="Lu X."/>
            <person name="Zhang F."/>
            <person name="Jiang W."/>
            <person name="Ma Y."/>
            <person name="Chen M."/>
            <person name="Hao X."/>
            <person name="Li L."/>
            <person name="Tang Y."/>
            <person name="Lv G."/>
            <person name="Zhou Y."/>
            <person name="Sun X."/>
            <person name="Brodelius P.E."/>
            <person name="Rose J.K.C."/>
            <person name="Tang K."/>
        </authorList>
    </citation>
    <scope>NUCLEOTIDE SEQUENCE [LARGE SCALE GENOMIC DNA]</scope>
    <source>
        <strain evidence="12">cv. Huhao1</strain>
        <tissue evidence="11">Leaf</tissue>
    </source>
</reference>
<evidence type="ECO:0000256" key="3">
    <source>
        <dbReference type="ARBA" id="ARBA00022679"/>
    </source>
</evidence>
<feature type="transmembrane region" description="Helical" evidence="9">
    <location>
        <begin position="300"/>
        <end position="320"/>
    </location>
</feature>
<evidence type="ECO:0000256" key="4">
    <source>
        <dbReference type="ARBA" id="ARBA00022692"/>
    </source>
</evidence>
<keyword evidence="5 9" id="KW-1133">Transmembrane helix</keyword>
<evidence type="ECO:0000256" key="8">
    <source>
        <dbReference type="ARBA" id="ARBA00023315"/>
    </source>
</evidence>
<feature type="transmembrane region" description="Helical" evidence="9">
    <location>
        <begin position="36"/>
        <end position="53"/>
    </location>
</feature>
<evidence type="ECO:0000256" key="7">
    <source>
        <dbReference type="ARBA" id="ARBA00023136"/>
    </source>
</evidence>
<comment type="caution">
    <text evidence="11">The sequence shown here is derived from an EMBL/GenBank/DDBJ whole genome shotgun (WGS) entry which is preliminary data.</text>
</comment>
<evidence type="ECO:0000313" key="11">
    <source>
        <dbReference type="EMBL" id="PWA38778.1"/>
    </source>
</evidence>
<name>A0A2U1KPZ0_ARTAN</name>
<feature type="transmembrane region" description="Helical" evidence="9">
    <location>
        <begin position="158"/>
        <end position="177"/>
    </location>
</feature>
<dbReference type="GO" id="GO:0006629">
    <property type="term" value="P:lipid metabolic process"/>
    <property type="evidence" value="ECO:0007669"/>
    <property type="project" value="UniProtKB-KW"/>
</dbReference>
<dbReference type="InterPro" id="IPR017088">
    <property type="entry name" value="Wax_synthase_Magnoliopsida"/>
</dbReference>
<dbReference type="OrthoDB" id="1077582at2759"/>
<dbReference type="GO" id="GO:0016020">
    <property type="term" value="C:membrane"/>
    <property type="evidence" value="ECO:0007669"/>
    <property type="project" value="UniProtKB-SubCell"/>
</dbReference>
<dbReference type="PIRSF" id="PIRSF037006">
    <property type="entry name" value="Wax_synthase"/>
    <property type="match status" value="1"/>
</dbReference>
<gene>
    <name evidence="11" type="ORF">CTI12_AA578850</name>
</gene>
<organism evidence="11 12">
    <name type="scientific">Artemisia annua</name>
    <name type="common">Sweet wormwood</name>
    <dbReference type="NCBI Taxonomy" id="35608"/>
    <lineage>
        <taxon>Eukaryota</taxon>
        <taxon>Viridiplantae</taxon>
        <taxon>Streptophyta</taxon>
        <taxon>Embryophyta</taxon>
        <taxon>Tracheophyta</taxon>
        <taxon>Spermatophyta</taxon>
        <taxon>Magnoliopsida</taxon>
        <taxon>eudicotyledons</taxon>
        <taxon>Gunneridae</taxon>
        <taxon>Pentapetalae</taxon>
        <taxon>asterids</taxon>
        <taxon>campanulids</taxon>
        <taxon>Asterales</taxon>
        <taxon>Asteraceae</taxon>
        <taxon>Asteroideae</taxon>
        <taxon>Anthemideae</taxon>
        <taxon>Artemisiinae</taxon>
        <taxon>Artemisia</taxon>
    </lineage>
</organism>
<evidence type="ECO:0000256" key="2">
    <source>
        <dbReference type="ARBA" id="ARBA00007282"/>
    </source>
</evidence>
<dbReference type="PANTHER" id="PTHR31595:SF72">
    <property type="entry name" value="ACYL-COA--STEROL O-ACYLTRANSFERASE 1-LIKE"/>
    <property type="match status" value="1"/>
</dbReference>
<feature type="domain" description="Wax synthase" evidence="10">
    <location>
        <begin position="186"/>
        <end position="272"/>
    </location>
</feature>
<dbReference type="AlphaFoldDB" id="A0A2U1KPZ0"/>
<keyword evidence="8" id="KW-0012">Acyltransferase</keyword>
<evidence type="ECO:0000259" key="10">
    <source>
        <dbReference type="Pfam" id="PF13813"/>
    </source>
</evidence>
<dbReference type="InterPro" id="IPR032805">
    <property type="entry name" value="Wax_synthase_dom"/>
</dbReference>
<feature type="transmembrane region" description="Helical" evidence="9">
    <location>
        <begin position="91"/>
        <end position="108"/>
    </location>
</feature>
<dbReference type="GO" id="GO:0008374">
    <property type="term" value="F:O-acyltransferase activity"/>
    <property type="evidence" value="ECO:0007669"/>
    <property type="project" value="InterPro"/>
</dbReference>
<dbReference type="PANTHER" id="PTHR31595">
    <property type="entry name" value="LONG-CHAIN-ALCOHOL O-FATTY-ACYLTRANSFERASE 3-RELATED"/>
    <property type="match status" value="1"/>
</dbReference>
<feature type="transmembrane region" description="Helical" evidence="9">
    <location>
        <begin position="6"/>
        <end position="24"/>
    </location>
</feature>
<keyword evidence="4 9" id="KW-0812">Transmembrane</keyword>